<protein>
    <submittedName>
        <fullName evidence="2">Uncharacterized protein</fullName>
    </submittedName>
</protein>
<proteinExistence type="predicted"/>
<reference evidence="2" key="1">
    <citation type="journal article" date="2014" name="Int. J. Syst. Evol. Microbiol.">
        <title>Complete genome sequence of Corynebacterium casei LMG S-19264T (=DSM 44701T), isolated from a smear-ripened cheese.</title>
        <authorList>
            <consortium name="US DOE Joint Genome Institute (JGI-PGF)"/>
            <person name="Walter F."/>
            <person name="Albersmeier A."/>
            <person name="Kalinowski J."/>
            <person name="Ruckert C."/>
        </authorList>
    </citation>
    <scope>NUCLEOTIDE SEQUENCE</scope>
    <source>
        <strain evidence="2">JCM 17820</strain>
    </source>
</reference>
<sequence>MQNTECPRTRRAELFVRTELPGPSRKRRTAVETRLQELQCNGVIDGFETTTWAKRIPISGAGDCLERTRYNEFADWARATGACLSPFFGVRTCYSTETGERRKELVLPAMCLAIYEDGELIQVAPFSEDGTPRSIDDCLGELGNAESPAPTGPTTASTAD</sequence>
<dbReference type="AlphaFoldDB" id="A0A830GIE7"/>
<feature type="region of interest" description="Disordered" evidence="1">
    <location>
        <begin position="132"/>
        <end position="160"/>
    </location>
</feature>
<dbReference type="Pfam" id="PF20575">
    <property type="entry name" value="HTH_63"/>
    <property type="match status" value="1"/>
</dbReference>
<keyword evidence="3" id="KW-1185">Reference proteome</keyword>
<reference evidence="2" key="2">
    <citation type="submission" date="2020-09" db="EMBL/GenBank/DDBJ databases">
        <authorList>
            <person name="Sun Q."/>
            <person name="Ohkuma M."/>
        </authorList>
    </citation>
    <scope>NUCLEOTIDE SEQUENCE</scope>
    <source>
        <strain evidence="2">JCM 17820</strain>
    </source>
</reference>
<dbReference type="EMBL" id="BMOU01000001">
    <property type="protein sequence ID" value="GGN89008.1"/>
    <property type="molecule type" value="Genomic_DNA"/>
</dbReference>
<comment type="caution">
    <text evidence="2">The sequence shown here is derived from an EMBL/GenBank/DDBJ whole genome shotgun (WGS) entry which is preliminary data.</text>
</comment>
<dbReference type="RefSeq" id="WP_188995004.1">
    <property type="nucleotide sequence ID" value="NZ_BMOU01000001.1"/>
</dbReference>
<gene>
    <name evidence="2" type="ORF">GCM10009030_09310</name>
</gene>
<evidence type="ECO:0000256" key="1">
    <source>
        <dbReference type="SAM" id="MobiDB-lite"/>
    </source>
</evidence>
<organism evidence="2 3">
    <name type="scientific">Haloarcula pellucida</name>
    <dbReference type="NCBI Taxonomy" id="1427151"/>
    <lineage>
        <taxon>Archaea</taxon>
        <taxon>Methanobacteriati</taxon>
        <taxon>Methanobacteriota</taxon>
        <taxon>Stenosarchaea group</taxon>
        <taxon>Halobacteria</taxon>
        <taxon>Halobacteriales</taxon>
        <taxon>Haloarculaceae</taxon>
        <taxon>Haloarcula</taxon>
    </lineage>
</organism>
<feature type="compositionally biased region" description="Low complexity" evidence="1">
    <location>
        <begin position="145"/>
        <end position="160"/>
    </location>
</feature>
<dbReference type="InterPro" id="IPR046783">
    <property type="entry name" value="HTH_63"/>
</dbReference>
<dbReference type="Proteomes" id="UP000605784">
    <property type="component" value="Unassembled WGS sequence"/>
</dbReference>
<evidence type="ECO:0000313" key="3">
    <source>
        <dbReference type="Proteomes" id="UP000605784"/>
    </source>
</evidence>
<accession>A0A830GIE7</accession>
<evidence type="ECO:0000313" key="2">
    <source>
        <dbReference type="EMBL" id="GGN89008.1"/>
    </source>
</evidence>
<name>A0A830GIE7_9EURY</name>